<evidence type="ECO:0000313" key="3">
    <source>
        <dbReference type="Proteomes" id="UP000053676"/>
    </source>
</evidence>
<sequence>MHTLQADVKYWIAEGAEEKIMTESGDFEKRIREERIRYEQAKHLHEEQRRFEQQQKSDNDRGLREELKRRSEEMKKRLEELKTAELRRQFLLEKRQREEEERLRKIAEKQEEEKFEEMTSTDLSTSESITKKIRYRLRPSQTLRIIDVGAGERNRRTPHHNGMDVDMTALASGTFGFLLTRLLIYDLGRS</sequence>
<dbReference type="EMBL" id="KI659148">
    <property type="protein sequence ID" value="ETN80301.1"/>
    <property type="molecule type" value="Genomic_DNA"/>
</dbReference>
<dbReference type="STRING" id="51031.W2TGL0"/>
<evidence type="ECO:0000256" key="1">
    <source>
        <dbReference type="SAM" id="MobiDB-lite"/>
    </source>
</evidence>
<dbReference type="KEGG" id="nai:NECAME_02433"/>
<gene>
    <name evidence="2" type="ORF">NECAME_02433</name>
</gene>
<dbReference type="Proteomes" id="UP000053676">
    <property type="component" value="Unassembled WGS sequence"/>
</dbReference>
<dbReference type="OrthoDB" id="5876435at2759"/>
<dbReference type="AlphaFoldDB" id="W2TGL0"/>
<keyword evidence="3" id="KW-1185">Reference proteome</keyword>
<proteinExistence type="predicted"/>
<name>W2TGL0_NECAM</name>
<organism evidence="2 3">
    <name type="scientific">Necator americanus</name>
    <name type="common">Human hookworm</name>
    <dbReference type="NCBI Taxonomy" id="51031"/>
    <lineage>
        <taxon>Eukaryota</taxon>
        <taxon>Metazoa</taxon>
        <taxon>Ecdysozoa</taxon>
        <taxon>Nematoda</taxon>
        <taxon>Chromadorea</taxon>
        <taxon>Rhabditida</taxon>
        <taxon>Rhabditina</taxon>
        <taxon>Rhabditomorpha</taxon>
        <taxon>Strongyloidea</taxon>
        <taxon>Ancylostomatidae</taxon>
        <taxon>Bunostominae</taxon>
        <taxon>Necator</taxon>
    </lineage>
</organism>
<feature type="region of interest" description="Disordered" evidence="1">
    <location>
        <begin position="42"/>
        <end position="68"/>
    </location>
</feature>
<evidence type="ECO:0000313" key="2">
    <source>
        <dbReference type="EMBL" id="ETN80301.1"/>
    </source>
</evidence>
<reference evidence="3" key="1">
    <citation type="journal article" date="2014" name="Nat. Genet.">
        <title>Genome of the human hookworm Necator americanus.</title>
        <authorList>
            <person name="Tang Y.T."/>
            <person name="Gao X."/>
            <person name="Rosa B.A."/>
            <person name="Abubucker S."/>
            <person name="Hallsworth-Pepin K."/>
            <person name="Martin J."/>
            <person name="Tyagi R."/>
            <person name="Heizer E."/>
            <person name="Zhang X."/>
            <person name="Bhonagiri-Palsikar V."/>
            <person name="Minx P."/>
            <person name="Warren W.C."/>
            <person name="Wang Q."/>
            <person name="Zhan B."/>
            <person name="Hotez P.J."/>
            <person name="Sternberg P.W."/>
            <person name="Dougall A."/>
            <person name="Gaze S.T."/>
            <person name="Mulvenna J."/>
            <person name="Sotillo J."/>
            <person name="Ranganathan S."/>
            <person name="Rabelo E.M."/>
            <person name="Wilson R.K."/>
            <person name="Felgner P.L."/>
            <person name="Bethony J."/>
            <person name="Hawdon J.M."/>
            <person name="Gasser R.B."/>
            <person name="Loukas A."/>
            <person name="Mitreva M."/>
        </authorList>
    </citation>
    <scope>NUCLEOTIDE SEQUENCE [LARGE SCALE GENOMIC DNA]</scope>
</reference>
<accession>W2TGL0</accession>
<protein>
    <submittedName>
        <fullName evidence="2">Uncharacterized protein</fullName>
    </submittedName>
</protein>